<reference evidence="3" key="1">
    <citation type="journal article" date="2007" name="Nature">
        <title>The grapevine genome sequence suggests ancestral hexaploidization in major angiosperm phyla.</title>
        <authorList>
            <consortium name="The French-Italian Public Consortium for Grapevine Genome Characterization."/>
            <person name="Jaillon O."/>
            <person name="Aury J.-M."/>
            <person name="Noel B."/>
            <person name="Policriti A."/>
            <person name="Clepet C."/>
            <person name="Casagrande A."/>
            <person name="Choisne N."/>
            <person name="Aubourg S."/>
            <person name="Vitulo N."/>
            <person name="Jubin C."/>
            <person name="Vezzi A."/>
            <person name="Legeai F."/>
            <person name="Hugueney P."/>
            <person name="Dasilva C."/>
            <person name="Horner D."/>
            <person name="Mica E."/>
            <person name="Jublot D."/>
            <person name="Poulain J."/>
            <person name="Bruyere C."/>
            <person name="Billault A."/>
            <person name="Segurens B."/>
            <person name="Gouyvenoux M."/>
            <person name="Ugarte E."/>
            <person name="Cattonaro F."/>
            <person name="Anthouard V."/>
            <person name="Vico V."/>
            <person name="Del Fabbro C."/>
            <person name="Alaux M."/>
            <person name="Di Gaspero G."/>
            <person name="Dumas V."/>
            <person name="Felice N."/>
            <person name="Paillard S."/>
            <person name="Juman I."/>
            <person name="Moroldo M."/>
            <person name="Scalabrin S."/>
            <person name="Canaguier A."/>
            <person name="Le Clainche I."/>
            <person name="Malacrida G."/>
            <person name="Durand E."/>
            <person name="Pesole G."/>
            <person name="Laucou V."/>
            <person name="Chatelet P."/>
            <person name="Merdinoglu D."/>
            <person name="Delledonne M."/>
            <person name="Pezzotti M."/>
            <person name="Lecharny A."/>
            <person name="Scarpelli C."/>
            <person name="Artiguenave F."/>
            <person name="Pe M.E."/>
            <person name="Valle G."/>
            <person name="Morgante M."/>
            <person name="Caboche M."/>
            <person name="Adam-Blondon A.-F."/>
            <person name="Weissenbach J."/>
            <person name="Quetier F."/>
            <person name="Wincker P."/>
        </authorList>
    </citation>
    <scope>NUCLEOTIDE SEQUENCE [LARGE SCALE GENOMIC DNA]</scope>
    <source>
        <strain evidence="3">cv. Pinot noir / PN40024</strain>
    </source>
</reference>
<keyword evidence="1" id="KW-1133">Transmembrane helix</keyword>
<accession>D7U798</accession>
<gene>
    <name evidence="2" type="ordered locus">VIT_16s0013g01130</name>
</gene>
<evidence type="ECO:0000256" key="1">
    <source>
        <dbReference type="SAM" id="Phobius"/>
    </source>
</evidence>
<keyword evidence="3" id="KW-1185">Reference proteome</keyword>
<dbReference type="PaxDb" id="29760-VIT_16s0013g01130.t01"/>
<evidence type="ECO:0000313" key="3">
    <source>
        <dbReference type="Proteomes" id="UP000009183"/>
    </source>
</evidence>
<keyword evidence="1" id="KW-0472">Membrane</keyword>
<evidence type="ECO:0000313" key="2">
    <source>
        <dbReference type="EMBL" id="CBI38612.3"/>
    </source>
</evidence>
<dbReference type="InParanoid" id="D7U798"/>
<name>D7U798_VITVI</name>
<keyword evidence="1" id="KW-0812">Transmembrane</keyword>
<dbReference type="HOGENOM" id="CLU_3261577_0_0_1"/>
<feature type="transmembrane region" description="Helical" evidence="1">
    <location>
        <begin position="6"/>
        <end position="25"/>
    </location>
</feature>
<dbReference type="AlphaFoldDB" id="D7U798"/>
<sequence>MSYVTYFVSFTSILIFLILVDRYLIIGIRTKRLSFPFDSSLY</sequence>
<protein>
    <submittedName>
        <fullName evidence="2">Uncharacterized protein</fullName>
    </submittedName>
</protein>
<organism evidence="2 3">
    <name type="scientific">Vitis vinifera</name>
    <name type="common">Grape</name>
    <dbReference type="NCBI Taxonomy" id="29760"/>
    <lineage>
        <taxon>Eukaryota</taxon>
        <taxon>Viridiplantae</taxon>
        <taxon>Streptophyta</taxon>
        <taxon>Embryophyta</taxon>
        <taxon>Tracheophyta</taxon>
        <taxon>Spermatophyta</taxon>
        <taxon>Magnoliopsida</taxon>
        <taxon>eudicotyledons</taxon>
        <taxon>Gunneridae</taxon>
        <taxon>Pentapetalae</taxon>
        <taxon>rosids</taxon>
        <taxon>Vitales</taxon>
        <taxon>Vitaceae</taxon>
        <taxon>Viteae</taxon>
        <taxon>Vitis</taxon>
    </lineage>
</organism>
<dbReference type="Proteomes" id="UP000009183">
    <property type="component" value="Chromosome 16"/>
</dbReference>
<proteinExistence type="predicted"/>
<dbReference type="EMBL" id="FN596738">
    <property type="protein sequence ID" value="CBI38612.3"/>
    <property type="molecule type" value="Genomic_DNA"/>
</dbReference>